<gene>
    <name evidence="1" type="ORF">KK1_021515</name>
</gene>
<accession>A0A151TLK1</accession>
<evidence type="ECO:0000313" key="1">
    <source>
        <dbReference type="EMBL" id="KYP67899.1"/>
    </source>
</evidence>
<sequence>MCTRSKARILKPKLPYIGTIEKHEEEKEPETVTKALKRSEWRQAMNYEFKALISNGTWTLEPYQGQENVIDSKWVFGTRFFIMKMEKYVVEGQVIFGNKIVLKVYIPISSLTLLDARIYFKFQRRQILLTVSFAMTINKAF</sequence>
<keyword evidence="2" id="KW-1185">Reference proteome</keyword>
<dbReference type="GO" id="GO:0005657">
    <property type="term" value="C:replication fork"/>
    <property type="evidence" value="ECO:0007669"/>
    <property type="project" value="TreeGrafter"/>
</dbReference>
<dbReference type="AlphaFoldDB" id="A0A151TLK1"/>
<evidence type="ECO:0000313" key="2">
    <source>
        <dbReference type="Proteomes" id="UP000075243"/>
    </source>
</evidence>
<name>A0A151TLK1_CAJCA</name>
<proteinExistence type="predicted"/>
<dbReference type="Proteomes" id="UP000075243">
    <property type="component" value="Chromosome 4"/>
</dbReference>
<organism evidence="1 2">
    <name type="scientific">Cajanus cajan</name>
    <name type="common">Pigeon pea</name>
    <name type="synonym">Cajanus indicus</name>
    <dbReference type="NCBI Taxonomy" id="3821"/>
    <lineage>
        <taxon>Eukaryota</taxon>
        <taxon>Viridiplantae</taxon>
        <taxon>Streptophyta</taxon>
        <taxon>Embryophyta</taxon>
        <taxon>Tracheophyta</taxon>
        <taxon>Spermatophyta</taxon>
        <taxon>Magnoliopsida</taxon>
        <taxon>eudicotyledons</taxon>
        <taxon>Gunneridae</taxon>
        <taxon>Pentapetalae</taxon>
        <taxon>rosids</taxon>
        <taxon>fabids</taxon>
        <taxon>Fabales</taxon>
        <taxon>Fabaceae</taxon>
        <taxon>Papilionoideae</taxon>
        <taxon>50 kb inversion clade</taxon>
        <taxon>NPAAA clade</taxon>
        <taxon>indigoferoid/millettioid clade</taxon>
        <taxon>Phaseoleae</taxon>
        <taxon>Cajanus</taxon>
    </lineage>
</organism>
<reference evidence="1 2" key="1">
    <citation type="journal article" date="2012" name="Nat. Biotechnol.">
        <title>Draft genome sequence of pigeonpea (Cajanus cajan), an orphan legume crop of resource-poor farmers.</title>
        <authorList>
            <person name="Varshney R.K."/>
            <person name="Chen W."/>
            <person name="Li Y."/>
            <person name="Bharti A.K."/>
            <person name="Saxena R.K."/>
            <person name="Schlueter J.A."/>
            <person name="Donoghue M.T."/>
            <person name="Azam S."/>
            <person name="Fan G."/>
            <person name="Whaley A.M."/>
            <person name="Farmer A.D."/>
            <person name="Sheridan J."/>
            <person name="Iwata A."/>
            <person name="Tuteja R."/>
            <person name="Penmetsa R.V."/>
            <person name="Wu W."/>
            <person name="Upadhyaya H.D."/>
            <person name="Yang S.P."/>
            <person name="Shah T."/>
            <person name="Saxena K.B."/>
            <person name="Michael T."/>
            <person name="McCombie W.R."/>
            <person name="Yang B."/>
            <person name="Zhang G."/>
            <person name="Yang H."/>
            <person name="Wang J."/>
            <person name="Spillane C."/>
            <person name="Cook D.R."/>
            <person name="May G.D."/>
            <person name="Xu X."/>
            <person name="Jackson S.A."/>
        </authorList>
    </citation>
    <scope>NUCLEOTIDE SEQUENCE [LARGE SCALE GENOMIC DNA]</scope>
    <source>
        <strain evidence="2">cv. Asha</strain>
    </source>
</reference>
<dbReference type="PANTHER" id="PTHR23274">
    <property type="entry name" value="DNA HELICASE-RELATED"/>
    <property type="match status" value="1"/>
</dbReference>
<dbReference type="GO" id="GO:0006260">
    <property type="term" value="P:DNA replication"/>
    <property type="evidence" value="ECO:0007669"/>
    <property type="project" value="TreeGrafter"/>
</dbReference>
<evidence type="ECO:0008006" key="3">
    <source>
        <dbReference type="Google" id="ProtNLM"/>
    </source>
</evidence>
<dbReference type="PANTHER" id="PTHR23274:SF48">
    <property type="entry name" value="ATP-DEPENDENT DNA HELICASE"/>
    <property type="match status" value="1"/>
</dbReference>
<dbReference type="Gramene" id="C.cajan_20887.t">
    <property type="protein sequence ID" value="C.cajan_20887.t"/>
    <property type="gene ID" value="C.cajan_20887"/>
</dbReference>
<protein>
    <recommendedName>
        <fullName evidence="3">Retrovirus-related Pol polyprotein from transposon TNT 1-94</fullName>
    </recommendedName>
</protein>
<dbReference type="EMBL" id="CM003606">
    <property type="protein sequence ID" value="KYP67899.1"/>
    <property type="molecule type" value="Genomic_DNA"/>
</dbReference>